<evidence type="ECO:0000256" key="7">
    <source>
        <dbReference type="SAM" id="MobiDB-lite"/>
    </source>
</evidence>
<dbReference type="GO" id="GO:0003677">
    <property type="term" value="F:DNA binding"/>
    <property type="evidence" value="ECO:0007669"/>
    <property type="project" value="TreeGrafter"/>
</dbReference>
<dbReference type="PANTHER" id="PTHR10629">
    <property type="entry name" value="CYTOSINE-SPECIFIC METHYLTRANSFERASE"/>
    <property type="match status" value="1"/>
</dbReference>
<name>A0A1H5RAA2_9PSEU</name>
<dbReference type="OrthoDB" id="9813719at2"/>
<comment type="similarity">
    <text evidence="6">Belongs to the class I-like SAM-binding methyltransferase superfamily. C5-methyltransferase family.</text>
</comment>
<keyword evidence="4 6" id="KW-0949">S-adenosyl-L-methionine</keyword>
<reference evidence="9" key="1">
    <citation type="submission" date="2016-10" db="EMBL/GenBank/DDBJ databases">
        <authorList>
            <person name="Varghese N."/>
            <person name="Submissions S."/>
        </authorList>
    </citation>
    <scope>NUCLEOTIDE SEQUENCE [LARGE SCALE GENOMIC DNA]</scope>
    <source>
        <strain evidence="9">DSM 44654</strain>
    </source>
</reference>
<dbReference type="AlphaFoldDB" id="A0A1H5RAA2"/>
<evidence type="ECO:0000256" key="1">
    <source>
        <dbReference type="ARBA" id="ARBA00011975"/>
    </source>
</evidence>
<keyword evidence="3 6" id="KW-0808">Transferase</keyword>
<protein>
    <recommendedName>
        <fullName evidence="1">DNA (cytosine-5-)-methyltransferase</fullName>
        <ecNumber evidence="1">2.1.1.37</ecNumber>
    </recommendedName>
</protein>
<dbReference type="SUPFAM" id="SSF53335">
    <property type="entry name" value="S-adenosyl-L-methionine-dependent methyltransferases"/>
    <property type="match status" value="1"/>
</dbReference>
<gene>
    <name evidence="8" type="ORF">SAMN05421837_107327</name>
</gene>
<dbReference type="Pfam" id="PF00145">
    <property type="entry name" value="DNA_methylase"/>
    <property type="match status" value="1"/>
</dbReference>
<accession>A0A1H5RAA2</accession>
<dbReference type="GO" id="GO:0044027">
    <property type="term" value="P:negative regulation of gene expression via chromosomal CpG island methylation"/>
    <property type="evidence" value="ECO:0007669"/>
    <property type="project" value="TreeGrafter"/>
</dbReference>
<evidence type="ECO:0000256" key="3">
    <source>
        <dbReference type="ARBA" id="ARBA00022679"/>
    </source>
</evidence>
<dbReference type="PANTHER" id="PTHR10629:SF52">
    <property type="entry name" value="DNA (CYTOSINE-5)-METHYLTRANSFERASE 1"/>
    <property type="match status" value="1"/>
</dbReference>
<dbReference type="GO" id="GO:0032259">
    <property type="term" value="P:methylation"/>
    <property type="evidence" value="ECO:0007669"/>
    <property type="project" value="UniProtKB-KW"/>
</dbReference>
<sequence>MITFGSLFTGTAALDHAAGSVLGCVPAWFCDNDKGASKLLAYHYPHIPNLGDITAVDWSTVEPVDVLGGGFPCQDVSAAGRRVGMAPGTRSGLWSHMAFAIATIRPRLVVVENVRGLLSAKAHSHVEPCTGCLGDHPKKPALRALGAVLGDLADIGYDAVWCGVRASDVGAPHQRFRVFVAAQDTNRTAGEERRKPAPGQAEGRSARADAGGRSGTPLANAAGIRHGGPGFAWSGWGGLAHDDRVVADTSGDRRGQGEPEATRFIGRHDVAERGVRATADSDRDGREVVERFESRVGPRDDVDGRRAHSWGAYAPAIARWAAIIGRPAPDPTVLGQRGGQVLNPALVEWMMGLPAGYITAVPGLSRNDMLRLGGNGVVPQQAAAALRRLVSLLDGAVAA</sequence>
<dbReference type="InterPro" id="IPR001525">
    <property type="entry name" value="C5_MeTfrase"/>
</dbReference>
<organism evidence="8 9">
    <name type="scientific">Amycolatopsis pretoriensis</name>
    <dbReference type="NCBI Taxonomy" id="218821"/>
    <lineage>
        <taxon>Bacteria</taxon>
        <taxon>Bacillati</taxon>
        <taxon>Actinomycetota</taxon>
        <taxon>Actinomycetes</taxon>
        <taxon>Pseudonocardiales</taxon>
        <taxon>Pseudonocardiaceae</taxon>
        <taxon>Amycolatopsis</taxon>
    </lineage>
</organism>
<proteinExistence type="inferred from homology"/>
<dbReference type="EC" id="2.1.1.37" evidence="1"/>
<dbReference type="GO" id="GO:0003886">
    <property type="term" value="F:DNA (cytosine-5-)-methyltransferase activity"/>
    <property type="evidence" value="ECO:0007669"/>
    <property type="project" value="UniProtKB-EC"/>
</dbReference>
<evidence type="ECO:0000256" key="4">
    <source>
        <dbReference type="ARBA" id="ARBA00022691"/>
    </source>
</evidence>
<evidence type="ECO:0000313" key="8">
    <source>
        <dbReference type="EMBL" id="SEF34337.1"/>
    </source>
</evidence>
<evidence type="ECO:0000256" key="5">
    <source>
        <dbReference type="ARBA" id="ARBA00022747"/>
    </source>
</evidence>
<evidence type="ECO:0000256" key="2">
    <source>
        <dbReference type="ARBA" id="ARBA00022603"/>
    </source>
</evidence>
<keyword evidence="2 6" id="KW-0489">Methyltransferase</keyword>
<dbReference type="RefSeq" id="WP_143051046.1">
    <property type="nucleotide sequence ID" value="NZ_FNUJ01000007.1"/>
</dbReference>
<dbReference type="EMBL" id="FNUJ01000007">
    <property type="protein sequence ID" value="SEF34337.1"/>
    <property type="molecule type" value="Genomic_DNA"/>
</dbReference>
<dbReference type="STRING" id="218821.SAMN05421837_107327"/>
<dbReference type="InterPro" id="IPR029063">
    <property type="entry name" value="SAM-dependent_MTases_sf"/>
</dbReference>
<dbReference type="Proteomes" id="UP000198878">
    <property type="component" value="Unassembled WGS sequence"/>
</dbReference>
<feature type="region of interest" description="Disordered" evidence="7">
    <location>
        <begin position="186"/>
        <end position="223"/>
    </location>
</feature>
<dbReference type="GO" id="GO:0009307">
    <property type="term" value="P:DNA restriction-modification system"/>
    <property type="evidence" value="ECO:0007669"/>
    <property type="project" value="UniProtKB-KW"/>
</dbReference>
<keyword evidence="9" id="KW-1185">Reference proteome</keyword>
<feature type="active site" evidence="6">
    <location>
        <position position="73"/>
    </location>
</feature>
<evidence type="ECO:0000313" key="9">
    <source>
        <dbReference type="Proteomes" id="UP000198878"/>
    </source>
</evidence>
<evidence type="ECO:0000256" key="6">
    <source>
        <dbReference type="PROSITE-ProRule" id="PRU01016"/>
    </source>
</evidence>
<dbReference type="PROSITE" id="PS51679">
    <property type="entry name" value="SAM_MT_C5"/>
    <property type="match status" value="1"/>
</dbReference>
<keyword evidence="5" id="KW-0680">Restriction system</keyword>
<dbReference type="Gene3D" id="3.40.50.150">
    <property type="entry name" value="Vaccinia Virus protein VP39"/>
    <property type="match status" value="1"/>
</dbReference>
<dbReference type="InterPro" id="IPR050390">
    <property type="entry name" value="C5-Methyltransferase"/>
</dbReference>